<protein>
    <submittedName>
        <fullName evidence="2">Uncharacterized protein</fullName>
    </submittedName>
</protein>
<sequence length="115" mass="13448">MKKLLMMMESLEIFTHFWEQFPGHCEGEDERVPRLRADFRDSEWQAVGRIWVKGLLDHCVWLCKAFILACIHGTHYVDQDILMSSFLKYLPFLFTSTSACSDAFILCSLLALFYS</sequence>
<comment type="caution">
    <text evidence="2">The sequence shown here is derived from an EMBL/GenBank/DDBJ whole genome shotgun (WGS) entry which is preliminary data.</text>
</comment>
<evidence type="ECO:0000256" key="1">
    <source>
        <dbReference type="SAM" id="Phobius"/>
    </source>
</evidence>
<evidence type="ECO:0000313" key="3">
    <source>
        <dbReference type="Proteomes" id="UP001444071"/>
    </source>
</evidence>
<keyword evidence="1" id="KW-0472">Membrane</keyword>
<keyword evidence="1" id="KW-0812">Transmembrane</keyword>
<proteinExistence type="predicted"/>
<keyword evidence="1" id="KW-1133">Transmembrane helix</keyword>
<gene>
    <name evidence="2" type="ORF">XENORESO_004108</name>
</gene>
<feature type="transmembrane region" description="Helical" evidence="1">
    <location>
        <begin position="89"/>
        <end position="114"/>
    </location>
</feature>
<reference evidence="2 3" key="1">
    <citation type="submission" date="2021-06" db="EMBL/GenBank/DDBJ databases">
        <authorList>
            <person name="Palmer J.M."/>
        </authorList>
    </citation>
    <scope>NUCLEOTIDE SEQUENCE [LARGE SCALE GENOMIC DNA]</scope>
    <source>
        <strain evidence="2 3">XR_2019</strain>
        <tissue evidence="2">Muscle</tissue>
    </source>
</reference>
<accession>A0ABV0W114</accession>
<dbReference type="EMBL" id="JAHRIM010021740">
    <property type="protein sequence ID" value="MEQ2263179.1"/>
    <property type="molecule type" value="Genomic_DNA"/>
</dbReference>
<dbReference type="Proteomes" id="UP001444071">
    <property type="component" value="Unassembled WGS sequence"/>
</dbReference>
<feature type="transmembrane region" description="Helical" evidence="1">
    <location>
        <begin position="59"/>
        <end position="77"/>
    </location>
</feature>
<name>A0ABV0W114_9TELE</name>
<organism evidence="2 3">
    <name type="scientific">Xenotaenia resolanae</name>
    <dbReference type="NCBI Taxonomy" id="208358"/>
    <lineage>
        <taxon>Eukaryota</taxon>
        <taxon>Metazoa</taxon>
        <taxon>Chordata</taxon>
        <taxon>Craniata</taxon>
        <taxon>Vertebrata</taxon>
        <taxon>Euteleostomi</taxon>
        <taxon>Actinopterygii</taxon>
        <taxon>Neopterygii</taxon>
        <taxon>Teleostei</taxon>
        <taxon>Neoteleostei</taxon>
        <taxon>Acanthomorphata</taxon>
        <taxon>Ovalentaria</taxon>
        <taxon>Atherinomorphae</taxon>
        <taxon>Cyprinodontiformes</taxon>
        <taxon>Goodeidae</taxon>
        <taxon>Xenotaenia</taxon>
    </lineage>
</organism>
<evidence type="ECO:0000313" key="2">
    <source>
        <dbReference type="EMBL" id="MEQ2263179.1"/>
    </source>
</evidence>
<keyword evidence="3" id="KW-1185">Reference proteome</keyword>